<dbReference type="Proteomes" id="UP001438707">
    <property type="component" value="Unassembled WGS sequence"/>
</dbReference>
<dbReference type="Pfam" id="PF25070">
    <property type="entry name" value="DUF7794"/>
    <property type="match status" value="1"/>
</dbReference>
<protein>
    <recommendedName>
        <fullName evidence="3">DUF7794 domain-containing protein</fullName>
    </recommendedName>
</protein>
<name>A0AAW1RDM3_9CHLO</name>
<keyword evidence="1" id="KW-0812">Transmembrane</keyword>
<dbReference type="EMBL" id="JALJOS010000013">
    <property type="protein sequence ID" value="KAK9831814.1"/>
    <property type="molecule type" value="Genomic_DNA"/>
</dbReference>
<feature type="transmembrane region" description="Helical" evidence="1">
    <location>
        <begin position="344"/>
        <end position="364"/>
    </location>
</feature>
<keyword evidence="5" id="KW-1185">Reference proteome</keyword>
<dbReference type="GO" id="GO:0012505">
    <property type="term" value="C:endomembrane system"/>
    <property type="evidence" value="ECO:0007669"/>
    <property type="project" value="TreeGrafter"/>
</dbReference>
<reference evidence="4 5" key="1">
    <citation type="journal article" date="2024" name="Nat. Commun.">
        <title>Phylogenomics reveals the evolutionary origins of lichenization in chlorophyte algae.</title>
        <authorList>
            <person name="Puginier C."/>
            <person name="Libourel C."/>
            <person name="Otte J."/>
            <person name="Skaloud P."/>
            <person name="Haon M."/>
            <person name="Grisel S."/>
            <person name="Petersen M."/>
            <person name="Berrin J.G."/>
            <person name="Delaux P.M."/>
            <person name="Dal Grande F."/>
            <person name="Keller J."/>
        </authorList>
    </citation>
    <scope>NUCLEOTIDE SEQUENCE [LARGE SCALE GENOMIC DNA]</scope>
    <source>
        <strain evidence="4 5">SAG 2145</strain>
    </source>
</reference>
<accession>A0AAW1RDM3</accession>
<feature type="domain" description="DUF7794" evidence="3">
    <location>
        <begin position="25"/>
        <end position="294"/>
    </location>
</feature>
<evidence type="ECO:0000256" key="1">
    <source>
        <dbReference type="SAM" id="Phobius"/>
    </source>
</evidence>
<feature type="chain" id="PRO_5043968395" description="DUF7794 domain-containing protein" evidence="2">
    <location>
        <begin position="17"/>
        <end position="382"/>
    </location>
</feature>
<sequence>MLRAILALAVAAVVFGQSPQIQLGIIDNKQAQYVAAVASNPAFALSAEGAACIEASLLGVPCTNSGASAQAEQMLKPDIFTRPQAVLSLQVAGQTFDVGQVAGGRATRQEAIAQGTSALQLSASLQAVSSSAGPDLEVHRADFATMPGCSDACLEALLEESLLAIGGNYTVGVGGPMRGVARVWQSEGSEAQAVSLDLQQLPVRLWAAEIAVLRHTASELATEKARREAQRVQRGGSSWLLEGTVVGLQALSQDGQTSPAQAAGAQLALQTTIRQAQDMLSLAFADRLVTQVVMLAEVPTFTSSLQDLLQWRAASLRTSPSPIRSLGGTLPSGGRNSLNWQTDASAWLSFILIVAFLAAGIHCLTNMQFKKDSLLYGRAKAD</sequence>
<evidence type="ECO:0000259" key="3">
    <source>
        <dbReference type="Pfam" id="PF25070"/>
    </source>
</evidence>
<keyword evidence="1" id="KW-1133">Transmembrane helix</keyword>
<dbReference type="PANTHER" id="PTHR37735:SF1">
    <property type="entry name" value="OS08G0567000 PROTEIN"/>
    <property type="match status" value="1"/>
</dbReference>
<evidence type="ECO:0000313" key="4">
    <source>
        <dbReference type="EMBL" id="KAK9831814.1"/>
    </source>
</evidence>
<organism evidence="4 5">
    <name type="scientific">Apatococcus lobatus</name>
    <dbReference type="NCBI Taxonomy" id="904363"/>
    <lineage>
        <taxon>Eukaryota</taxon>
        <taxon>Viridiplantae</taxon>
        <taxon>Chlorophyta</taxon>
        <taxon>core chlorophytes</taxon>
        <taxon>Trebouxiophyceae</taxon>
        <taxon>Chlorellales</taxon>
        <taxon>Chlorellaceae</taxon>
        <taxon>Apatococcus</taxon>
    </lineage>
</organism>
<proteinExistence type="predicted"/>
<keyword evidence="2" id="KW-0732">Signal</keyword>
<dbReference type="AlphaFoldDB" id="A0AAW1RDM3"/>
<comment type="caution">
    <text evidence="4">The sequence shown here is derived from an EMBL/GenBank/DDBJ whole genome shotgun (WGS) entry which is preliminary data.</text>
</comment>
<feature type="signal peptide" evidence="2">
    <location>
        <begin position="1"/>
        <end position="16"/>
    </location>
</feature>
<evidence type="ECO:0000313" key="5">
    <source>
        <dbReference type="Proteomes" id="UP001438707"/>
    </source>
</evidence>
<dbReference type="InterPro" id="IPR056696">
    <property type="entry name" value="DUF7794"/>
</dbReference>
<keyword evidence="1" id="KW-0472">Membrane</keyword>
<gene>
    <name evidence="4" type="ORF">WJX74_010478</name>
</gene>
<dbReference type="PANTHER" id="PTHR37735">
    <property type="entry name" value="OS08G0567000 PROTEIN"/>
    <property type="match status" value="1"/>
</dbReference>
<evidence type="ECO:0000256" key="2">
    <source>
        <dbReference type="SAM" id="SignalP"/>
    </source>
</evidence>